<dbReference type="Proteomes" id="UP000827986">
    <property type="component" value="Unassembled WGS sequence"/>
</dbReference>
<proteinExistence type="predicted"/>
<comment type="caution">
    <text evidence="2">The sequence shown here is derived from an EMBL/GenBank/DDBJ whole genome shotgun (WGS) entry which is preliminary data.</text>
</comment>
<feature type="region of interest" description="Disordered" evidence="1">
    <location>
        <begin position="49"/>
        <end position="95"/>
    </location>
</feature>
<gene>
    <name evidence="2" type="ORF">KIL84_011290</name>
</gene>
<organism evidence="2 3">
    <name type="scientific">Mauremys mutica</name>
    <name type="common">yellowpond turtle</name>
    <dbReference type="NCBI Taxonomy" id="74926"/>
    <lineage>
        <taxon>Eukaryota</taxon>
        <taxon>Metazoa</taxon>
        <taxon>Chordata</taxon>
        <taxon>Craniata</taxon>
        <taxon>Vertebrata</taxon>
        <taxon>Euteleostomi</taxon>
        <taxon>Archelosauria</taxon>
        <taxon>Testudinata</taxon>
        <taxon>Testudines</taxon>
        <taxon>Cryptodira</taxon>
        <taxon>Durocryptodira</taxon>
        <taxon>Testudinoidea</taxon>
        <taxon>Geoemydidae</taxon>
        <taxon>Geoemydinae</taxon>
        <taxon>Mauremys</taxon>
    </lineage>
</organism>
<dbReference type="AlphaFoldDB" id="A0A9D3XD48"/>
<name>A0A9D3XD48_9SAUR</name>
<protein>
    <submittedName>
        <fullName evidence="2">Uncharacterized protein</fullName>
    </submittedName>
</protein>
<accession>A0A9D3XD48</accession>
<sequence>MVKVCSNIISKVMNSPRVILLVQNQTALPRQKLLNRPVLNKGMSLYISSKEHPQNSRGRRWQENSTIGISANTSGERKSIESPSPPDSMSPSSLPHFLNKLYFEG</sequence>
<evidence type="ECO:0000313" key="3">
    <source>
        <dbReference type="Proteomes" id="UP000827986"/>
    </source>
</evidence>
<keyword evidence="3" id="KW-1185">Reference proteome</keyword>
<evidence type="ECO:0000256" key="1">
    <source>
        <dbReference type="SAM" id="MobiDB-lite"/>
    </source>
</evidence>
<dbReference type="EMBL" id="JAHDVG010000474">
    <property type="protein sequence ID" value="KAH1177588.1"/>
    <property type="molecule type" value="Genomic_DNA"/>
</dbReference>
<reference evidence="2" key="1">
    <citation type="submission" date="2021-09" db="EMBL/GenBank/DDBJ databases">
        <title>The genome of Mauremys mutica provides insights into the evolution of semi-aquatic lifestyle.</title>
        <authorList>
            <person name="Gong S."/>
            <person name="Gao Y."/>
        </authorList>
    </citation>
    <scope>NUCLEOTIDE SEQUENCE</scope>
    <source>
        <strain evidence="2">MM-2020</strain>
        <tissue evidence="2">Muscle</tissue>
    </source>
</reference>
<feature type="compositionally biased region" description="Polar residues" evidence="1">
    <location>
        <begin position="63"/>
        <end position="74"/>
    </location>
</feature>
<evidence type="ECO:0000313" key="2">
    <source>
        <dbReference type="EMBL" id="KAH1177588.1"/>
    </source>
</evidence>